<dbReference type="STRING" id="32473.ENSXCOP00000020251"/>
<dbReference type="GO" id="GO:0005516">
    <property type="term" value="F:calmodulin binding"/>
    <property type="evidence" value="ECO:0007669"/>
    <property type="project" value="TreeGrafter"/>
</dbReference>
<name>A0A3B5MGL0_9TELE</name>
<proteinExistence type="predicted"/>
<sequence length="184" mass="21336">MSEAIYPAGSVYDWIPKEQEEIKKPPRYVSKFRPAVILEEKLTKDAKKTMGPPKVELPSPDKYLKKHSKHPKPPESKSTRTCTVKKPMVPRRTEKPLMGIQTKRDFLQTTVMFPMKPKATSVDTKKGHKQLLENSGLVPKYVMKKVFSMKRKGILRLFSLHIFLHHVSKLCVLFVESLDECLYW</sequence>
<dbReference type="AlphaFoldDB" id="A0A3B5MGL0"/>
<evidence type="ECO:0000313" key="3">
    <source>
        <dbReference type="Proteomes" id="UP000261380"/>
    </source>
</evidence>
<reference evidence="2" key="2">
    <citation type="submission" date="2025-09" db="UniProtKB">
        <authorList>
            <consortium name="Ensembl"/>
        </authorList>
    </citation>
    <scope>IDENTIFICATION</scope>
</reference>
<dbReference type="GO" id="GO:0001669">
    <property type="term" value="C:acrosomal vesicle"/>
    <property type="evidence" value="ECO:0007669"/>
    <property type="project" value="TreeGrafter"/>
</dbReference>
<feature type="region of interest" description="Disordered" evidence="1">
    <location>
        <begin position="43"/>
        <end position="89"/>
    </location>
</feature>
<evidence type="ECO:0000313" key="2">
    <source>
        <dbReference type="Ensembl" id="ENSXCOP00000020251.1"/>
    </source>
</evidence>
<protein>
    <recommendedName>
        <fullName evidence="4">Enkurin domain-containing protein</fullName>
    </recommendedName>
</protein>
<reference evidence="2" key="1">
    <citation type="submission" date="2025-08" db="UniProtKB">
        <authorList>
            <consortium name="Ensembl"/>
        </authorList>
    </citation>
    <scope>IDENTIFICATION</scope>
</reference>
<dbReference type="GO" id="GO:0005879">
    <property type="term" value="C:axonemal microtubule"/>
    <property type="evidence" value="ECO:0007669"/>
    <property type="project" value="TreeGrafter"/>
</dbReference>
<keyword evidence="3" id="KW-1185">Reference proteome</keyword>
<dbReference type="Proteomes" id="UP000261380">
    <property type="component" value="Unplaced"/>
</dbReference>
<dbReference type="Ensembl" id="ENSXCOT00000020499.1">
    <property type="protein sequence ID" value="ENSXCOP00000020251.1"/>
    <property type="gene ID" value="ENSXCOG00000015184.1"/>
</dbReference>
<evidence type="ECO:0008006" key="4">
    <source>
        <dbReference type="Google" id="ProtNLM"/>
    </source>
</evidence>
<dbReference type="GeneTree" id="ENSGT00940000177295"/>
<dbReference type="PANTHER" id="PTHR21490:SF0">
    <property type="entry name" value="ENKURIN"/>
    <property type="match status" value="1"/>
</dbReference>
<dbReference type="InterPro" id="IPR052102">
    <property type="entry name" value="Enkurin_domain-protein"/>
</dbReference>
<organism evidence="2 3">
    <name type="scientific">Xiphophorus couchianus</name>
    <name type="common">Monterrey platyfish</name>
    <dbReference type="NCBI Taxonomy" id="32473"/>
    <lineage>
        <taxon>Eukaryota</taxon>
        <taxon>Metazoa</taxon>
        <taxon>Chordata</taxon>
        <taxon>Craniata</taxon>
        <taxon>Vertebrata</taxon>
        <taxon>Euteleostomi</taxon>
        <taxon>Actinopterygii</taxon>
        <taxon>Neopterygii</taxon>
        <taxon>Teleostei</taxon>
        <taxon>Neoteleostei</taxon>
        <taxon>Acanthomorphata</taxon>
        <taxon>Ovalentaria</taxon>
        <taxon>Atherinomorphae</taxon>
        <taxon>Cyprinodontiformes</taxon>
        <taxon>Poeciliidae</taxon>
        <taxon>Poeciliinae</taxon>
        <taxon>Xiphophorus</taxon>
    </lineage>
</organism>
<evidence type="ECO:0000256" key="1">
    <source>
        <dbReference type="SAM" id="MobiDB-lite"/>
    </source>
</evidence>
<accession>A0A3B5MGL0</accession>
<dbReference type="PANTHER" id="PTHR21490">
    <property type="entry name" value="ENKURIN-RELATED"/>
    <property type="match status" value="1"/>
</dbReference>